<feature type="domain" description="Protein kinase" evidence="7">
    <location>
        <begin position="97"/>
        <end position="364"/>
    </location>
</feature>
<name>A0A9Q0M859_BLOTA</name>
<dbReference type="SUPFAM" id="SSF56112">
    <property type="entry name" value="Protein kinase-like (PK-like)"/>
    <property type="match status" value="1"/>
</dbReference>
<comment type="caution">
    <text evidence="8">The sequence shown here is derived from an EMBL/GenBank/DDBJ whole genome shotgun (WGS) entry which is preliminary data.</text>
</comment>
<feature type="compositionally biased region" description="Polar residues" evidence="6">
    <location>
        <begin position="12"/>
        <end position="27"/>
    </location>
</feature>
<gene>
    <name evidence="8" type="ORF">RDWZM_006220</name>
</gene>
<dbReference type="PANTHER" id="PTHR24345">
    <property type="entry name" value="SERINE/THREONINE-PROTEIN KINASE PLK"/>
    <property type="match status" value="1"/>
</dbReference>
<evidence type="ECO:0000256" key="2">
    <source>
        <dbReference type="ARBA" id="ARBA00022679"/>
    </source>
</evidence>
<feature type="region of interest" description="Disordered" evidence="6">
    <location>
        <begin position="386"/>
        <end position="471"/>
    </location>
</feature>
<dbReference type="GO" id="GO:0005634">
    <property type="term" value="C:nucleus"/>
    <property type="evidence" value="ECO:0007669"/>
    <property type="project" value="TreeGrafter"/>
</dbReference>
<dbReference type="OrthoDB" id="6489611at2759"/>
<evidence type="ECO:0000259" key="7">
    <source>
        <dbReference type="PROSITE" id="PS50011"/>
    </source>
</evidence>
<accession>A0A9Q0M859</accession>
<feature type="compositionally biased region" description="Low complexity" evidence="6">
    <location>
        <begin position="436"/>
        <end position="453"/>
    </location>
</feature>
<sequence>MPYFTNAMAQGIRSSGSESRPNSNKQIRTMPGNGINGHTTIFREIDPTLKQMYRYEVTQRKLLFMRSLIRAQVNQLVTGCSPYTVEQAKKVFAEYQINREKPLNDTNHGNLFEASNPNKKDINLMVNIHSRKEMDPQTSIYLKVLNHLGRKHPYIIYTTDIFCDNDNVYIFQEMINHGNMLQYLEKTPNTTEQQAQFWARQLYRALDFLGDQAIAHRFISPKHLLMKQLGHEVWIKLTGFKRSIIYWDVNYNDVIFCSCFPVEQQAIDGPNFQSPEVYGNPTTEEYDPIMADIWSYGATVYYMLGRQYPYNMMINNQDIESEIAHNIEQVSGLSQIGKNFLNSLLRANANDRVPFDFIARDPWIANLTTISPDKIMETPFKKLEKIKTGAKNTSMTSSQGGGGSSLAKKSDSPKRSMSKGGSVTVDKSVMPSSTVKSNKSGKSNMKKIIVQSKMKSKVKTKVKVKSKSMRI</sequence>
<reference evidence="8" key="1">
    <citation type="submission" date="2022-12" db="EMBL/GenBank/DDBJ databases">
        <title>Genome assemblies of Blomia tropicalis.</title>
        <authorList>
            <person name="Cui Y."/>
        </authorList>
    </citation>
    <scope>NUCLEOTIDE SEQUENCE</scope>
    <source>
        <tissue evidence="8">Adult mites</tissue>
    </source>
</reference>
<keyword evidence="3" id="KW-0547">Nucleotide-binding</keyword>
<evidence type="ECO:0000256" key="4">
    <source>
        <dbReference type="ARBA" id="ARBA00022777"/>
    </source>
</evidence>
<dbReference type="InterPro" id="IPR011009">
    <property type="entry name" value="Kinase-like_dom_sf"/>
</dbReference>
<dbReference type="GO" id="GO:0005524">
    <property type="term" value="F:ATP binding"/>
    <property type="evidence" value="ECO:0007669"/>
    <property type="project" value="UniProtKB-KW"/>
</dbReference>
<evidence type="ECO:0000256" key="6">
    <source>
        <dbReference type="SAM" id="MobiDB-lite"/>
    </source>
</evidence>
<keyword evidence="2" id="KW-0808">Transferase</keyword>
<protein>
    <recommendedName>
        <fullName evidence="7">Protein kinase domain-containing protein</fullName>
    </recommendedName>
</protein>
<dbReference type="PROSITE" id="PS50011">
    <property type="entry name" value="PROTEIN_KINASE_DOM"/>
    <property type="match status" value="1"/>
</dbReference>
<dbReference type="AlphaFoldDB" id="A0A9Q0M859"/>
<evidence type="ECO:0000256" key="3">
    <source>
        <dbReference type="ARBA" id="ARBA00022741"/>
    </source>
</evidence>
<dbReference type="GO" id="GO:0004674">
    <property type="term" value="F:protein serine/threonine kinase activity"/>
    <property type="evidence" value="ECO:0007669"/>
    <property type="project" value="UniProtKB-KW"/>
</dbReference>
<organism evidence="8 9">
    <name type="scientific">Blomia tropicalis</name>
    <name type="common">Mite</name>
    <dbReference type="NCBI Taxonomy" id="40697"/>
    <lineage>
        <taxon>Eukaryota</taxon>
        <taxon>Metazoa</taxon>
        <taxon>Ecdysozoa</taxon>
        <taxon>Arthropoda</taxon>
        <taxon>Chelicerata</taxon>
        <taxon>Arachnida</taxon>
        <taxon>Acari</taxon>
        <taxon>Acariformes</taxon>
        <taxon>Sarcoptiformes</taxon>
        <taxon>Astigmata</taxon>
        <taxon>Glycyphagoidea</taxon>
        <taxon>Echimyopodidae</taxon>
        <taxon>Blomia</taxon>
    </lineage>
</organism>
<dbReference type="EMBL" id="JAPWDV010000002">
    <property type="protein sequence ID" value="KAJ6220408.1"/>
    <property type="molecule type" value="Genomic_DNA"/>
</dbReference>
<feature type="compositionally biased region" description="Basic residues" evidence="6">
    <location>
        <begin position="454"/>
        <end position="471"/>
    </location>
</feature>
<dbReference type="InterPro" id="IPR000719">
    <property type="entry name" value="Prot_kinase_dom"/>
</dbReference>
<keyword evidence="1" id="KW-0723">Serine/threonine-protein kinase</keyword>
<evidence type="ECO:0000256" key="5">
    <source>
        <dbReference type="ARBA" id="ARBA00022840"/>
    </source>
</evidence>
<dbReference type="Pfam" id="PF00069">
    <property type="entry name" value="Pkinase"/>
    <property type="match status" value="1"/>
</dbReference>
<feature type="region of interest" description="Disordered" evidence="6">
    <location>
        <begin position="1"/>
        <end position="35"/>
    </location>
</feature>
<dbReference type="Proteomes" id="UP001142055">
    <property type="component" value="Chromosome 2"/>
</dbReference>
<dbReference type="PANTHER" id="PTHR24345:SF91">
    <property type="entry name" value="SERINE_THREONINE-PROTEIN KINASE PLK4"/>
    <property type="match status" value="1"/>
</dbReference>
<keyword evidence="5" id="KW-0067">ATP-binding</keyword>
<dbReference type="SMART" id="SM00220">
    <property type="entry name" value="S_TKc"/>
    <property type="match status" value="1"/>
</dbReference>
<proteinExistence type="predicted"/>
<dbReference type="OMA" id="HIAFTIQ"/>
<keyword evidence="9" id="KW-1185">Reference proteome</keyword>
<evidence type="ECO:0000313" key="9">
    <source>
        <dbReference type="Proteomes" id="UP001142055"/>
    </source>
</evidence>
<evidence type="ECO:0000313" key="8">
    <source>
        <dbReference type="EMBL" id="KAJ6220408.1"/>
    </source>
</evidence>
<evidence type="ECO:0000256" key="1">
    <source>
        <dbReference type="ARBA" id="ARBA00022527"/>
    </source>
</evidence>
<dbReference type="Gene3D" id="1.10.510.10">
    <property type="entry name" value="Transferase(Phosphotransferase) domain 1"/>
    <property type="match status" value="1"/>
</dbReference>
<keyword evidence="4" id="KW-0418">Kinase</keyword>